<dbReference type="InterPro" id="IPR016181">
    <property type="entry name" value="Acyl_CoA_acyltransferase"/>
</dbReference>
<dbReference type="EC" id="2.3.1.-" evidence="2"/>
<comment type="caution">
    <text evidence="2">The sequence shown here is derived from an EMBL/GenBank/DDBJ whole genome shotgun (WGS) entry which is preliminary data.</text>
</comment>
<dbReference type="InterPro" id="IPR042573">
    <property type="entry name" value="GNAT_acetyltra_N"/>
</dbReference>
<evidence type="ECO:0000259" key="1">
    <source>
        <dbReference type="PROSITE" id="PS51186"/>
    </source>
</evidence>
<dbReference type="Gene3D" id="3.40.630.30">
    <property type="match status" value="1"/>
</dbReference>
<dbReference type="RefSeq" id="WP_377555120.1">
    <property type="nucleotide sequence ID" value="NZ_JBHUHQ010000007.1"/>
</dbReference>
<reference evidence="3" key="1">
    <citation type="journal article" date="2019" name="Int. J. Syst. Evol. Microbiol.">
        <title>The Global Catalogue of Microorganisms (GCM) 10K type strain sequencing project: providing services to taxonomists for standard genome sequencing and annotation.</title>
        <authorList>
            <consortium name="The Broad Institute Genomics Platform"/>
            <consortium name="The Broad Institute Genome Sequencing Center for Infectious Disease"/>
            <person name="Wu L."/>
            <person name="Ma J."/>
        </authorList>
    </citation>
    <scope>NUCLEOTIDE SEQUENCE [LARGE SCALE GENOMIC DNA]</scope>
    <source>
        <strain evidence="3">R28</strain>
    </source>
</reference>
<dbReference type="PROSITE" id="PS51186">
    <property type="entry name" value="GNAT"/>
    <property type="match status" value="1"/>
</dbReference>
<dbReference type="PANTHER" id="PTHR31143">
    <property type="match status" value="1"/>
</dbReference>
<name>A0ABW4VYK8_9BACI</name>
<dbReference type="Gene3D" id="3.40.630.110">
    <property type="entry name" value="GNAT acetyltransferase-like"/>
    <property type="match status" value="1"/>
</dbReference>
<dbReference type="SUPFAM" id="SSF55729">
    <property type="entry name" value="Acyl-CoA N-acyltransferases (Nat)"/>
    <property type="match status" value="1"/>
</dbReference>
<feature type="domain" description="N-acetyltransferase" evidence="1">
    <location>
        <begin position="137"/>
        <end position="267"/>
    </location>
</feature>
<evidence type="ECO:0000313" key="3">
    <source>
        <dbReference type="Proteomes" id="UP001597383"/>
    </source>
</evidence>
<dbReference type="InterPro" id="IPR027365">
    <property type="entry name" value="GNAT_acetyltra_YdfB-like"/>
</dbReference>
<dbReference type="InterPro" id="IPR000182">
    <property type="entry name" value="GNAT_dom"/>
</dbReference>
<dbReference type="EMBL" id="JBHUHQ010000007">
    <property type="protein sequence ID" value="MFD2043392.1"/>
    <property type="molecule type" value="Genomic_DNA"/>
</dbReference>
<dbReference type="PANTHER" id="PTHR31143:SF2">
    <property type="entry name" value="FR47-LIKE DOMAIN-CONTAINING PROTEIN-RELATED"/>
    <property type="match status" value="1"/>
</dbReference>
<dbReference type="Pfam" id="PF12746">
    <property type="entry name" value="GNAT_acetyltran"/>
    <property type="match status" value="1"/>
</dbReference>
<protein>
    <submittedName>
        <fullName evidence="2">GNAT family N-acetyltransferase</fullName>
        <ecNumber evidence="2">2.3.1.-</ecNumber>
    </submittedName>
</protein>
<organism evidence="2 3">
    <name type="scientific">Ornithinibacillus salinisoli</name>
    <dbReference type="NCBI Taxonomy" id="1848459"/>
    <lineage>
        <taxon>Bacteria</taxon>
        <taxon>Bacillati</taxon>
        <taxon>Bacillota</taxon>
        <taxon>Bacilli</taxon>
        <taxon>Bacillales</taxon>
        <taxon>Bacillaceae</taxon>
        <taxon>Ornithinibacillus</taxon>
    </lineage>
</organism>
<dbReference type="Proteomes" id="UP001597383">
    <property type="component" value="Unassembled WGS sequence"/>
</dbReference>
<keyword evidence="2" id="KW-0808">Transferase</keyword>
<keyword evidence="3" id="KW-1185">Reference proteome</keyword>
<evidence type="ECO:0000313" key="2">
    <source>
        <dbReference type="EMBL" id="MFD2043392.1"/>
    </source>
</evidence>
<accession>A0ABW4VYK8</accession>
<gene>
    <name evidence="2" type="ORF">ACFSJF_03775</name>
</gene>
<dbReference type="GO" id="GO:0016746">
    <property type="term" value="F:acyltransferase activity"/>
    <property type="evidence" value="ECO:0007669"/>
    <property type="project" value="UniProtKB-KW"/>
</dbReference>
<sequence length="267" mass="30573">MRILDKSEYQLILPVLIENARTCPTFAYSVAESIIPGVVFVDDLNQPSTVLIGTNNGIYFIAGNGENTKLNHMFFDFYKQQTAGSGQRFTLFSATRSWDHIIRNLLKEEALQMNRYLYKFNPRKYMEGKKKQLPVGFTIEEISKDTIERSTNFNNTYYDEYWDGVTNFLKHSFGFCVLYQGRVVSECTAIFMGQSIVGIDIFTQHEFTGNGLAYILGKAFIDKCLKQGLTPSWDCDVKNVSSLNLANKLGFENHVEYSIFVRKKELA</sequence>
<keyword evidence="2" id="KW-0012">Acyltransferase</keyword>
<proteinExistence type="predicted"/>